<gene>
    <name evidence="2" type="ORF">BUALT_Bualt16G0116500</name>
</gene>
<evidence type="ECO:0000313" key="3">
    <source>
        <dbReference type="Proteomes" id="UP000826271"/>
    </source>
</evidence>
<keyword evidence="3" id="KW-1185">Reference proteome</keyword>
<reference evidence="2" key="1">
    <citation type="submission" date="2019-10" db="EMBL/GenBank/DDBJ databases">
        <authorList>
            <person name="Zhang R."/>
            <person name="Pan Y."/>
            <person name="Wang J."/>
            <person name="Ma R."/>
            <person name="Yu S."/>
        </authorList>
    </citation>
    <scope>NUCLEOTIDE SEQUENCE</scope>
    <source>
        <strain evidence="2">LA-IB0</strain>
        <tissue evidence="2">Leaf</tissue>
    </source>
</reference>
<dbReference type="Proteomes" id="UP000826271">
    <property type="component" value="Unassembled WGS sequence"/>
</dbReference>
<dbReference type="EMBL" id="WHWC01000016">
    <property type="protein sequence ID" value="KAG8367860.1"/>
    <property type="molecule type" value="Genomic_DNA"/>
</dbReference>
<evidence type="ECO:0000313" key="2">
    <source>
        <dbReference type="EMBL" id="KAG8367860.1"/>
    </source>
</evidence>
<proteinExistence type="predicted"/>
<dbReference type="PANTHER" id="PTHR34567">
    <property type="entry name" value="FK506-BINDING-LIKE PROTEIN"/>
    <property type="match status" value="1"/>
</dbReference>
<feature type="region of interest" description="Disordered" evidence="1">
    <location>
        <begin position="1"/>
        <end position="31"/>
    </location>
</feature>
<accession>A0AAV6WLJ8</accession>
<protein>
    <submittedName>
        <fullName evidence="2">Uncharacterized protein</fullName>
    </submittedName>
</protein>
<sequence>MENRRRQKWDNNNNRRSQSRRPPRGSWQPTMPSWEKEFCRTVGSLDWETLLQMKKFMHLYDNVIKWNDSAGEEAFSNAKKRFWAEINGLSCDIPLPDPDLYIDEINWDSEIDQEFHDMPVVSNTEEYYHEPVVIFGDSLVQNQEFSTTGWGDDEENLKGPAIYSSVDHFNSWEENWGDSFDSRAQSAWPGYSNYAWQFSNGSGYMPWGGGWNDDSGWSWADTRYFNHVGPDNEEYRGGRETGGWNNGSVDAGRYVSSYRTSRVQGNDRY</sequence>
<name>A0AAV6WLJ8_9LAMI</name>
<dbReference type="PANTHER" id="PTHR34567:SF3">
    <property type="entry name" value="FK506-BINDING-LIKE PROTEIN"/>
    <property type="match status" value="1"/>
</dbReference>
<organism evidence="2 3">
    <name type="scientific">Buddleja alternifolia</name>
    <dbReference type="NCBI Taxonomy" id="168488"/>
    <lineage>
        <taxon>Eukaryota</taxon>
        <taxon>Viridiplantae</taxon>
        <taxon>Streptophyta</taxon>
        <taxon>Embryophyta</taxon>
        <taxon>Tracheophyta</taxon>
        <taxon>Spermatophyta</taxon>
        <taxon>Magnoliopsida</taxon>
        <taxon>eudicotyledons</taxon>
        <taxon>Gunneridae</taxon>
        <taxon>Pentapetalae</taxon>
        <taxon>asterids</taxon>
        <taxon>lamiids</taxon>
        <taxon>Lamiales</taxon>
        <taxon>Scrophulariaceae</taxon>
        <taxon>Buddlejeae</taxon>
        <taxon>Buddleja</taxon>
    </lineage>
</organism>
<dbReference type="AlphaFoldDB" id="A0AAV6WLJ8"/>
<evidence type="ECO:0000256" key="1">
    <source>
        <dbReference type="SAM" id="MobiDB-lite"/>
    </source>
</evidence>
<comment type="caution">
    <text evidence="2">The sequence shown here is derived from an EMBL/GenBank/DDBJ whole genome shotgun (WGS) entry which is preliminary data.</text>
</comment>